<reference evidence="3 4" key="1">
    <citation type="journal article" date="2010" name="J. Bacteriol.">
        <title>Genome sequences of Oceanicola granulosus HTCC2516(T) and Oceanicola batsensis HTCC2597(TDelta).</title>
        <authorList>
            <person name="Thrash J.C."/>
            <person name="Cho J.C."/>
            <person name="Vergin K.L."/>
            <person name="Giovannoni S.J."/>
        </authorList>
    </citation>
    <scope>NUCLEOTIDE SEQUENCE [LARGE SCALE GENOMIC DNA]</scope>
    <source>
        <strain evidence="4">ATCC BAA-863 / DSM 15984 / KCTC 12145 / HTCC2597</strain>
    </source>
</reference>
<sequence>MMSDGTNKAISGNLWQATAGQLSEAHVDGLAGRYDLAVIGAGYTGLSTALHAAQQGASVVVIEAESIGHGGSGRNVGLVNAGLWLPPGDVAARLGEAAAERLSGKLAEGPSLVFNLIETHQIRCEAVRNGTLHCAHSPGAMRELDRRHGQLTRTGAPVVLLDAAEARRRVGSDKVHGALFDPRAGTIQPLAYARGLARAARAAGAVILEGVRVRDAQHDGEAWRLMAGRREILADALIEATNAYGGDRGRFAPLHFFQMATDPLPEAKGRGILPGGEGCWDTALVMSAFRRDRDGRVIVGGIGSLDHGAAAVHRAWARRKLGALFPELAGTPLTHGWSGTIASTADHLPRIRRLGPRGYAAFGYSGRGIGTGTVFGRDLARAALTGCEEDLPLEPVEGQAERFGPARGLWYESGALVAHALGLVTGR</sequence>
<dbReference type="InterPro" id="IPR006076">
    <property type="entry name" value="FAD-dep_OxRdtase"/>
</dbReference>
<dbReference type="GO" id="GO:0005737">
    <property type="term" value="C:cytoplasm"/>
    <property type="evidence" value="ECO:0007669"/>
    <property type="project" value="TreeGrafter"/>
</dbReference>
<dbReference type="PANTHER" id="PTHR13847:SF281">
    <property type="entry name" value="FAD DEPENDENT OXIDOREDUCTASE DOMAIN-CONTAINING PROTEIN"/>
    <property type="match status" value="1"/>
</dbReference>
<dbReference type="EMBL" id="AAMO01000008">
    <property type="protein sequence ID" value="EAQ02295.1"/>
    <property type="molecule type" value="Genomic_DNA"/>
</dbReference>
<dbReference type="Gene3D" id="3.30.9.10">
    <property type="entry name" value="D-Amino Acid Oxidase, subunit A, domain 2"/>
    <property type="match status" value="1"/>
</dbReference>
<proteinExistence type="predicted"/>
<dbReference type="STRING" id="252305.OB2597_19471"/>
<evidence type="ECO:0000313" key="4">
    <source>
        <dbReference type="Proteomes" id="UP000004318"/>
    </source>
</evidence>
<dbReference type="InterPro" id="IPR036188">
    <property type="entry name" value="FAD/NAD-bd_sf"/>
</dbReference>
<evidence type="ECO:0000313" key="3">
    <source>
        <dbReference type="EMBL" id="EAQ02295.1"/>
    </source>
</evidence>
<dbReference type="HOGENOM" id="CLU_007884_3_3_5"/>
<feature type="domain" description="FAD dependent oxidoreductase" evidence="2">
    <location>
        <begin position="35"/>
        <end position="381"/>
    </location>
</feature>
<accession>A3U0K4</accession>
<dbReference type="RefSeq" id="WP_009803837.1">
    <property type="nucleotide sequence ID" value="NZ_AAMO01000008.1"/>
</dbReference>
<dbReference type="Gene3D" id="3.50.50.60">
    <property type="entry name" value="FAD/NAD(P)-binding domain"/>
    <property type="match status" value="1"/>
</dbReference>
<keyword evidence="1" id="KW-0560">Oxidoreductase</keyword>
<dbReference type="Pfam" id="PF01266">
    <property type="entry name" value="DAO"/>
    <property type="match status" value="1"/>
</dbReference>
<keyword evidence="4" id="KW-1185">Reference proteome</keyword>
<dbReference type="AlphaFoldDB" id="A3U0K4"/>
<protein>
    <recommendedName>
        <fullName evidence="2">FAD dependent oxidoreductase domain-containing protein</fullName>
    </recommendedName>
</protein>
<dbReference type="GO" id="GO:0016491">
    <property type="term" value="F:oxidoreductase activity"/>
    <property type="evidence" value="ECO:0007669"/>
    <property type="project" value="UniProtKB-KW"/>
</dbReference>
<name>A3U0K4_PSEBH</name>
<gene>
    <name evidence="3" type="ORF">OB2597_19471</name>
</gene>
<evidence type="ECO:0000256" key="1">
    <source>
        <dbReference type="ARBA" id="ARBA00023002"/>
    </source>
</evidence>
<dbReference type="SUPFAM" id="SSF51905">
    <property type="entry name" value="FAD/NAD(P)-binding domain"/>
    <property type="match status" value="1"/>
</dbReference>
<dbReference type="Proteomes" id="UP000004318">
    <property type="component" value="Unassembled WGS sequence"/>
</dbReference>
<dbReference type="PANTHER" id="PTHR13847">
    <property type="entry name" value="SARCOSINE DEHYDROGENASE-RELATED"/>
    <property type="match status" value="1"/>
</dbReference>
<evidence type="ECO:0000259" key="2">
    <source>
        <dbReference type="Pfam" id="PF01266"/>
    </source>
</evidence>
<organism evidence="3 4">
    <name type="scientific">Pseudooceanicola batsensis (strain ATCC BAA-863 / DSM 15984 / KCTC 12145 / HTCC2597)</name>
    <name type="common">Oceanicola batsensis</name>
    <dbReference type="NCBI Taxonomy" id="252305"/>
    <lineage>
        <taxon>Bacteria</taxon>
        <taxon>Pseudomonadati</taxon>
        <taxon>Pseudomonadota</taxon>
        <taxon>Alphaproteobacteria</taxon>
        <taxon>Rhodobacterales</taxon>
        <taxon>Paracoccaceae</taxon>
        <taxon>Pseudooceanicola</taxon>
    </lineage>
</organism>
<comment type="caution">
    <text evidence="3">The sequence shown here is derived from an EMBL/GenBank/DDBJ whole genome shotgun (WGS) entry which is preliminary data.</text>
</comment>